<sequence>MRHGAQPHGAPAGDHRLQHPEMPTRKVFNCIVDDTALIAGVKKSTRDGIRKWTESGAIRLFVPLHSLEQLNHLTKGTSRINGEAREAVKWLDDVTSTPHSQRVQLQGVDETYGTWEEVEKHLQPQSLLAGDNNEENGVDRLTDELHSNLELHEQSDKASTSSHESDAQGTKTPSSPRSAYSSTSPGLLNASPYKAASRTSVETPVSRPSSRPGRNDADIQPHKAFANATRQAVPPRLQPLFNHIIWRINQDQNPDTALDSFIFLTNDANKQALAQKFGVKTKRLEQVRDAVAREERDFKNRLTLWRKETGITTPVEPTTGRLEAVQPLAVEDDEESEDEDIVVFKRPLRVPSAPSSPVPAPVLPVQPVIDPNQFSRASPVPQPAAVHQVPAAPRGRGGRPLVAPRGGRGGLVPPPGRFVPNPRPRVAPVDLNRPIDPDSFARPSPFRGGMRGGRRSLWNPTT</sequence>
<gene>
    <name evidence="2" type="ORF">W97_01638</name>
</gene>
<accession>R7YL94</accession>
<reference evidence="3" key="1">
    <citation type="submission" date="2012-06" db="EMBL/GenBank/DDBJ databases">
        <title>The genome sequence of Coniosporium apollinis CBS 100218.</title>
        <authorList>
            <consortium name="The Broad Institute Genome Sequencing Platform"/>
            <person name="Cuomo C."/>
            <person name="Gorbushina A."/>
            <person name="Noack S."/>
            <person name="Walker B."/>
            <person name="Young S.K."/>
            <person name="Zeng Q."/>
            <person name="Gargeya S."/>
            <person name="Fitzgerald M."/>
            <person name="Haas B."/>
            <person name="Abouelleil A."/>
            <person name="Alvarado L."/>
            <person name="Arachchi H.M."/>
            <person name="Berlin A.M."/>
            <person name="Chapman S.B."/>
            <person name="Goldberg J."/>
            <person name="Griggs A."/>
            <person name="Gujja S."/>
            <person name="Hansen M."/>
            <person name="Howarth C."/>
            <person name="Imamovic A."/>
            <person name="Larimer J."/>
            <person name="McCowan C."/>
            <person name="Montmayeur A."/>
            <person name="Murphy C."/>
            <person name="Neiman D."/>
            <person name="Pearson M."/>
            <person name="Priest M."/>
            <person name="Roberts A."/>
            <person name="Saif S."/>
            <person name="Shea T."/>
            <person name="Sisk P."/>
            <person name="Sykes S."/>
            <person name="Wortman J."/>
            <person name="Nusbaum C."/>
            <person name="Birren B."/>
        </authorList>
    </citation>
    <scope>NUCLEOTIDE SEQUENCE [LARGE SCALE GENOMIC DNA]</scope>
    <source>
        <strain evidence="3">CBS 100218</strain>
    </source>
</reference>
<dbReference type="Proteomes" id="UP000016924">
    <property type="component" value="Unassembled WGS sequence"/>
</dbReference>
<dbReference type="OMA" id="KVFHCVV"/>
<feature type="compositionally biased region" description="Low complexity" evidence="1">
    <location>
        <begin position="388"/>
        <end position="405"/>
    </location>
</feature>
<proteinExistence type="predicted"/>
<dbReference type="EMBL" id="JH767559">
    <property type="protein sequence ID" value="EON62416.1"/>
    <property type="molecule type" value="Genomic_DNA"/>
</dbReference>
<name>R7YL94_CONA1</name>
<keyword evidence="3" id="KW-1185">Reference proteome</keyword>
<organism evidence="2 3">
    <name type="scientific">Coniosporium apollinis (strain CBS 100218)</name>
    <name type="common">Rock-inhabiting black yeast</name>
    <dbReference type="NCBI Taxonomy" id="1168221"/>
    <lineage>
        <taxon>Eukaryota</taxon>
        <taxon>Fungi</taxon>
        <taxon>Dikarya</taxon>
        <taxon>Ascomycota</taxon>
        <taxon>Pezizomycotina</taxon>
        <taxon>Dothideomycetes</taxon>
        <taxon>Dothideomycetes incertae sedis</taxon>
        <taxon>Coniosporium</taxon>
    </lineage>
</organism>
<dbReference type="HOGENOM" id="CLU_647214_0_0_1"/>
<feature type="compositionally biased region" description="Polar residues" evidence="1">
    <location>
        <begin position="157"/>
        <end position="172"/>
    </location>
</feature>
<evidence type="ECO:0000313" key="3">
    <source>
        <dbReference type="Proteomes" id="UP000016924"/>
    </source>
</evidence>
<dbReference type="AlphaFoldDB" id="R7YL94"/>
<dbReference type="OrthoDB" id="5361617at2759"/>
<feature type="region of interest" description="Disordered" evidence="1">
    <location>
        <begin position="388"/>
        <end position="462"/>
    </location>
</feature>
<evidence type="ECO:0000313" key="2">
    <source>
        <dbReference type="EMBL" id="EON62416.1"/>
    </source>
</evidence>
<evidence type="ECO:0008006" key="4">
    <source>
        <dbReference type="Google" id="ProtNLM"/>
    </source>
</evidence>
<dbReference type="STRING" id="1168221.R7YL94"/>
<dbReference type="GeneID" id="19898949"/>
<protein>
    <recommendedName>
        <fullName evidence="4">PIN domain-containing protein</fullName>
    </recommendedName>
</protein>
<dbReference type="Gene3D" id="3.40.50.1010">
    <property type="entry name" value="5'-nuclease"/>
    <property type="match status" value="1"/>
</dbReference>
<dbReference type="eggNOG" id="ENOG502SCD4">
    <property type="taxonomic scope" value="Eukaryota"/>
</dbReference>
<feature type="region of interest" description="Disordered" evidence="1">
    <location>
        <begin position="152"/>
        <end position="219"/>
    </location>
</feature>
<feature type="compositionally biased region" description="Low complexity" evidence="1">
    <location>
        <begin position="173"/>
        <end position="185"/>
    </location>
</feature>
<feature type="region of interest" description="Disordered" evidence="1">
    <location>
        <begin position="1"/>
        <end position="20"/>
    </location>
</feature>
<dbReference type="RefSeq" id="XP_007777733.1">
    <property type="nucleotide sequence ID" value="XM_007779543.1"/>
</dbReference>
<feature type="compositionally biased region" description="Pro residues" evidence="1">
    <location>
        <begin position="412"/>
        <end position="425"/>
    </location>
</feature>
<feature type="compositionally biased region" description="Polar residues" evidence="1">
    <location>
        <begin position="197"/>
        <end position="209"/>
    </location>
</feature>
<evidence type="ECO:0000256" key="1">
    <source>
        <dbReference type="SAM" id="MobiDB-lite"/>
    </source>
</evidence>